<evidence type="ECO:0000256" key="3">
    <source>
        <dbReference type="SAM" id="Phobius"/>
    </source>
</evidence>
<dbReference type="AlphaFoldDB" id="A0A1U9KI74"/>
<dbReference type="Pfam" id="PF20072">
    <property type="entry name" value="DUF6468"/>
    <property type="match status" value="1"/>
</dbReference>
<evidence type="ECO:0000313" key="5">
    <source>
        <dbReference type="EMBL" id="AQS85456.1"/>
    </source>
</evidence>
<dbReference type="OrthoDB" id="7218767at2"/>
<evidence type="ECO:0000259" key="4">
    <source>
        <dbReference type="Pfam" id="PF20072"/>
    </source>
</evidence>
<evidence type="ECO:0000256" key="2">
    <source>
        <dbReference type="SAM" id="MobiDB-lite"/>
    </source>
</evidence>
<keyword evidence="3" id="KW-0472">Membrane</keyword>
<dbReference type="InterPro" id="IPR045531">
    <property type="entry name" value="DUF6468"/>
</dbReference>
<keyword evidence="3" id="KW-1133">Transmembrane helix</keyword>
<evidence type="ECO:0000313" key="6">
    <source>
        <dbReference type="Proteomes" id="UP000188937"/>
    </source>
</evidence>
<organism evidence="5 6">
    <name type="scientific">Acetobacter aceti</name>
    <dbReference type="NCBI Taxonomy" id="435"/>
    <lineage>
        <taxon>Bacteria</taxon>
        <taxon>Pseudomonadati</taxon>
        <taxon>Pseudomonadota</taxon>
        <taxon>Alphaproteobacteria</taxon>
        <taxon>Acetobacterales</taxon>
        <taxon>Acetobacteraceae</taxon>
        <taxon>Acetobacter</taxon>
        <taxon>Acetobacter subgen. Acetobacter</taxon>
    </lineage>
</organism>
<keyword evidence="1" id="KW-0175">Coiled coil</keyword>
<dbReference type="EMBL" id="CP014692">
    <property type="protein sequence ID" value="AQS85456.1"/>
    <property type="molecule type" value="Genomic_DNA"/>
</dbReference>
<evidence type="ECO:0000256" key="1">
    <source>
        <dbReference type="SAM" id="Coils"/>
    </source>
</evidence>
<reference evidence="5 6" key="1">
    <citation type="submission" date="2016-03" db="EMBL/GenBank/DDBJ databases">
        <title>Acetic acid bacteria sequencing.</title>
        <authorList>
            <person name="Brandt J."/>
            <person name="Jakob F."/>
            <person name="Vogel R.F."/>
        </authorList>
    </citation>
    <scope>NUCLEOTIDE SEQUENCE [LARGE SCALE GENOMIC DNA]</scope>
    <source>
        <strain evidence="5 6">TMW2.1153</strain>
    </source>
</reference>
<feature type="region of interest" description="Disordered" evidence="2">
    <location>
        <begin position="130"/>
        <end position="152"/>
    </location>
</feature>
<keyword evidence="6" id="KW-1185">Reference proteome</keyword>
<sequence>MTASEYTIEIALCILLGFGIFYSIHLGRALAVLRRDRRELADLVARLDESGRRAEDGVEKLRTAGDVSGRSLSRMIDQSKMLQGELESLSERADAIAERLEMLIRENKFSEKEKTVATVEISPVEDVVSDHRADTERGVLPSLPASPTPGVRPYEQRLRQRTAAEQDLIRALRMS</sequence>
<dbReference type="KEGG" id="aace:A0U92_12445"/>
<dbReference type="RefSeq" id="WP_077813509.1">
    <property type="nucleotide sequence ID" value="NZ_CP014692.1"/>
</dbReference>
<dbReference type="STRING" id="435.A0U92_12445"/>
<feature type="coiled-coil region" evidence="1">
    <location>
        <begin position="72"/>
        <end position="113"/>
    </location>
</feature>
<feature type="domain" description="DUF6468" evidence="4">
    <location>
        <begin position="33"/>
        <end position="106"/>
    </location>
</feature>
<feature type="transmembrane region" description="Helical" evidence="3">
    <location>
        <begin position="6"/>
        <end position="27"/>
    </location>
</feature>
<accession>A0A1U9KI74</accession>
<name>A0A1U9KI74_ACEAC</name>
<proteinExistence type="predicted"/>
<dbReference type="Proteomes" id="UP000188937">
    <property type="component" value="Chromosome"/>
</dbReference>
<protein>
    <recommendedName>
        <fullName evidence="4">DUF6468 domain-containing protein</fullName>
    </recommendedName>
</protein>
<gene>
    <name evidence="5" type="ORF">A0U92_12445</name>
</gene>
<keyword evidence="3" id="KW-0812">Transmembrane</keyword>